<dbReference type="SFLD" id="SFLDS00019">
    <property type="entry name" value="Glutathione_Transferase_(cytos"/>
    <property type="match status" value="1"/>
</dbReference>
<dbReference type="PANTHER" id="PTHR44051">
    <property type="entry name" value="GLUTATHIONE S-TRANSFERASE-RELATED"/>
    <property type="match status" value="1"/>
</dbReference>
<dbReference type="InterPro" id="IPR010987">
    <property type="entry name" value="Glutathione-S-Trfase_C-like"/>
</dbReference>
<keyword evidence="5" id="KW-1185">Reference proteome</keyword>
<dbReference type="AlphaFoldDB" id="A0A178CQW4"/>
<accession>A0A178CQW4</accession>
<comment type="similarity">
    <text evidence="1">Belongs to the GST superfamily.</text>
</comment>
<sequence length="223" mass="25264">MDKFTLHEDPISANCYKIRLTAALLGIPLERRLYSILNGETRTAEFLRTVSSFGRIPVLQIGDSTFLPESNAACFYLADATDPAFISSSPLQVATLIPQDPLQRAEMLRWMFFEQNQHEVNIATLRFWLYIIGEDKLEASRRAQIKGKVAAGEQVLDCMEDHLAKSEHGWFVGDSHSQITLADVCLFAYTHIAGDAEFELSRWPSILKWCEQVKHVPGYIPMD</sequence>
<dbReference type="InterPro" id="IPR036249">
    <property type="entry name" value="Thioredoxin-like_sf"/>
</dbReference>
<gene>
    <name evidence="4" type="ORF">AYO20_07997</name>
</gene>
<dbReference type="Pfam" id="PF13410">
    <property type="entry name" value="GST_C_2"/>
    <property type="match status" value="1"/>
</dbReference>
<organism evidence="4 5">
    <name type="scientific">Fonsecaea nubica</name>
    <dbReference type="NCBI Taxonomy" id="856822"/>
    <lineage>
        <taxon>Eukaryota</taxon>
        <taxon>Fungi</taxon>
        <taxon>Dikarya</taxon>
        <taxon>Ascomycota</taxon>
        <taxon>Pezizomycotina</taxon>
        <taxon>Eurotiomycetes</taxon>
        <taxon>Chaetothyriomycetidae</taxon>
        <taxon>Chaetothyriales</taxon>
        <taxon>Herpotrichiellaceae</taxon>
        <taxon>Fonsecaea</taxon>
    </lineage>
</organism>
<dbReference type="OrthoDB" id="422574at2759"/>
<feature type="domain" description="GST C-terminal" evidence="3">
    <location>
        <begin position="100"/>
        <end position="223"/>
    </location>
</feature>
<dbReference type="GeneID" id="34591407"/>
<dbReference type="RefSeq" id="XP_022497805.1">
    <property type="nucleotide sequence ID" value="XM_022646280.1"/>
</dbReference>
<evidence type="ECO:0000259" key="2">
    <source>
        <dbReference type="PROSITE" id="PS50404"/>
    </source>
</evidence>
<dbReference type="PROSITE" id="PS50405">
    <property type="entry name" value="GST_CTER"/>
    <property type="match status" value="1"/>
</dbReference>
<proteinExistence type="inferred from homology"/>
<dbReference type="InterPro" id="IPR040079">
    <property type="entry name" value="Glutathione_S-Trfase"/>
</dbReference>
<evidence type="ECO:0000313" key="4">
    <source>
        <dbReference type="EMBL" id="OAL32229.1"/>
    </source>
</evidence>
<evidence type="ECO:0000259" key="3">
    <source>
        <dbReference type="PROSITE" id="PS50405"/>
    </source>
</evidence>
<name>A0A178CQW4_9EURO</name>
<comment type="caution">
    <text evidence="4">The sequence shown here is derived from an EMBL/GenBank/DDBJ whole genome shotgun (WGS) entry which is preliminary data.</text>
</comment>
<dbReference type="Gene3D" id="3.40.30.10">
    <property type="entry name" value="Glutaredoxin"/>
    <property type="match status" value="1"/>
</dbReference>
<dbReference type="SUPFAM" id="SSF52833">
    <property type="entry name" value="Thioredoxin-like"/>
    <property type="match status" value="1"/>
</dbReference>
<dbReference type="InterPro" id="IPR036282">
    <property type="entry name" value="Glutathione-S-Trfase_C_sf"/>
</dbReference>
<evidence type="ECO:0000256" key="1">
    <source>
        <dbReference type="ARBA" id="ARBA00007409"/>
    </source>
</evidence>
<dbReference type="Proteomes" id="UP000185904">
    <property type="component" value="Unassembled WGS sequence"/>
</dbReference>
<dbReference type="Pfam" id="PF13409">
    <property type="entry name" value="GST_N_2"/>
    <property type="match status" value="1"/>
</dbReference>
<protein>
    <recommendedName>
        <fullName evidence="6">Glutathione S-transferase</fullName>
    </recommendedName>
</protein>
<evidence type="ECO:0000313" key="5">
    <source>
        <dbReference type="Proteomes" id="UP000185904"/>
    </source>
</evidence>
<feature type="domain" description="GST N-terminal" evidence="2">
    <location>
        <begin position="2"/>
        <end position="85"/>
    </location>
</feature>
<dbReference type="EMBL" id="LVCJ01000059">
    <property type="protein sequence ID" value="OAL32229.1"/>
    <property type="molecule type" value="Genomic_DNA"/>
</dbReference>
<dbReference type="PROSITE" id="PS50404">
    <property type="entry name" value="GST_NTER"/>
    <property type="match status" value="1"/>
</dbReference>
<dbReference type="SUPFAM" id="SSF47616">
    <property type="entry name" value="GST C-terminal domain-like"/>
    <property type="match status" value="1"/>
</dbReference>
<reference evidence="4 5" key="1">
    <citation type="submission" date="2016-03" db="EMBL/GenBank/DDBJ databases">
        <title>The draft genome sequence of Fonsecaea nubica causative agent of cutaneous subcutaneous infection in human host.</title>
        <authorList>
            <person name="Costa F."/>
            <person name="Sybren D.H."/>
            <person name="Raittz R.T."/>
            <person name="Weiss V.A."/>
            <person name="Leao A.C."/>
            <person name="Gomes R."/>
            <person name="De Souza E.M."/>
            <person name="Pedrosa F.O."/>
            <person name="Steffens M.B."/>
            <person name="Bombassaro A."/>
            <person name="Tadra-Sfeir M.Z."/>
            <person name="Moreno L.F."/>
            <person name="Najafzadeh M.J."/>
            <person name="Felipe M.S."/>
            <person name="Teixeira M."/>
            <person name="Sun J."/>
            <person name="Xi L."/>
            <person name="Castro M.A."/>
            <person name="Vicente V.A."/>
        </authorList>
    </citation>
    <scope>NUCLEOTIDE SEQUENCE [LARGE SCALE GENOMIC DNA]</scope>
    <source>
        <strain evidence="4 5">CBS 269.64</strain>
    </source>
</reference>
<dbReference type="PANTHER" id="PTHR44051:SF2">
    <property type="entry name" value="HYPOTHETICAL GLUTATHIONE S-TRANSFERASE LIKE PROTEIN"/>
    <property type="match status" value="1"/>
</dbReference>
<dbReference type="InterPro" id="IPR004045">
    <property type="entry name" value="Glutathione_S-Trfase_N"/>
</dbReference>
<evidence type="ECO:0008006" key="6">
    <source>
        <dbReference type="Google" id="ProtNLM"/>
    </source>
</evidence>
<dbReference type="SFLD" id="SFLDG00358">
    <property type="entry name" value="Main_(cytGST)"/>
    <property type="match status" value="1"/>
</dbReference>
<dbReference type="Gene3D" id="1.20.1050.10">
    <property type="match status" value="1"/>
</dbReference>